<name>A0ABU6WPQ0_9FABA</name>
<protein>
    <submittedName>
        <fullName evidence="2">Uncharacterized protein</fullName>
    </submittedName>
</protein>
<feature type="compositionally biased region" description="Basic and acidic residues" evidence="1">
    <location>
        <begin position="19"/>
        <end position="29"/>
    </location>
</feature>
<evidence type="ECO:0000313" key="3">
    <source>
        <dbReference type="Proteomes" id="UP001341840"/>
    </source>
</evidence>
<sequence length="102" mass="11547">NGAELPKVVSGNARQTVDNQHRVEEKEKGSTSWTRKPCTSLYRAKQDQVPKYIGKAQHRMATDKALRKHINSIPAKVMEGGAESTCFKGERKPAIYRMHRIN</sequence>
<evidence type="ECO:0000313" key="2">
    <source>
        <dbReference type="EMBL" id="MED6187302.1"/>
    </source>
</evidence>
<proteinExistence type="predicted"/>
<dbReference type="EMBL" id="JASCZI010182193">
    <property type="protein sequence ID" value="MED6187302.1"/>
    <property type="molecule type" value="Genomic_DNA"/>
</dbReference>
<organism evidence="2 3">
    <name type="scientific">Stylosanthes scabra</name>
    <dbReference type="NCBI Taxonomy" id="79078"/>
    <lineage>
        <taxon>Eukaryota</taxon>
        <taxon>Viridiplantae</taxon>
        <taxon>Streptophyta</taxon>
        <taxon>Embryophyta</taxon>
        <taxon>Tracheophyta</taxon>
        <taxon>Spermatophyta</taxon>
        <taxon>Magnoliopsida</taxon>
        <taxon>eudicotyledons</taxon>
        <taxon>Gunneridae</taxon>
        <taxon>Pentapetalae</taxon>
        <taxon>rosids</taxon>
        <taxon>fabids</taxon>
        <taxon>Fabales</taxon>
        <taxon>Fabaceae</taxon>
        <taxon>Papilionoideae</taxon>
        <taxon>50 kb inversion clade</taxon>
        <taxon>dalbergioids sensu lato</taxon>
        <taxon>Dalbergieae</taxon>
        <taxon>Pterocarpus clade</taxon>
        <taxon>Stylosanthes</taxon>
    </lineage>
</organism>
<evidence type="ECO:0000256" key="1">
    <source>
        <dbReference type="SAM" id="MobiDB-lite"/>
    </source>
</evidence>
<feature type="region of interest" description="Disordered" evidence="1">
    <location>
        <begin position="1"/>
        <end position="39"/>
    </location>
</feature>
<gene>
    <name evidence="2" type="ORF">PIB30_075141</name>
</gene>
<keyword evidence="3" id="KW-1185">Reference proteome</keyword>
<reference evidence="2 3" key="1">
    <citation type="journal article" date="2023" name="Plants (Basel)">
        <title>Bridging the Gap: Combining Genomics and Transcriptomics Approaches to Understand Stylosanthes scabra, an Orphan Legume from the Brazilian Caatinga.</title>
        <authorList>
            <person name="Ferreira-Neto J.R.C."/>
            <person name="da Silva M.D."/>
            <person name="Binneck E."/>
            <person name="de Melo N.F."/>
            <person name="da Silva R.H."/>
            <person name="de Melo A.L.T.M."/>
            <person name="Pandolfi V."/>
            <person name="Bustamante F.O."/>
            <person name="Brasileiro-Vidal A.C."/>
            <person name="Benko-Iseppon A.M."/>
        </authorList>
    </citation>
    <scope>NUCLEOTIDE SEQUENCE [LARGE SCALE GENOMIC DNA]</scope>
    <source>
        <tissue evidence="2">Leaves</tissue>
    </source>
</reference>
<dbReference type="Proteomes" id="UP001341840">
    <property type="component" value="Unassembled WGS sequence"/>
</dbReference>
<comment type="caution">
    <text evidence="2">The sequence shown here is derived from an EMBL/GenBank/DDBJ whole genome shotgun (WGS) entry which is preliminary data.</text>
</comment>
<feature type="non-terminal residue" evidence="2">
    <location>
        <position position="1"/>
    </location>
</feature>
<accession>A0ABU6WPQ0</accession>